<dbReference type="Pfam" id="PF07963">
    <property type="entry name" value="N_methyl"/>
    <property type="match status" value="1"/>
</dbReference>
<evidence type="ECO:0000256" key="1">
    <source>
        <dbReference type="SAM" id="Phobius"/>
    </source>
</evidence>
<comment type="caution">
    <text evidence="2">The sequence shown here is derived from an EMBL/GenBank/DDBJ whole genome shotgun (WGS) entry which is preliminary data.</text>
</comment>
<accession>A0A8J7DUU0</accession>
<dbReference type="SUPFAM" id="SSF54523">
    <property type="entry name" value="Pili subunits"/>
    <property type="match status" value="1"/>
</dbReference>
<sequence length="340" mass="38136">MMRTIQFLLRNQLQRKKYKKGNDGFTLIELLVAMIIAAIIITPLLGFMLNVMRTDQQEQAKVSSEQELQAAIDFISQDLQQAVYVYDNDGLSRNNNAGTPKNSGIKDQLPNCPASTKCTPVLVFWKRLFLDKEMSLAKKGGGSIQVKEAIKTAQGQEGDTFVYSLVGYYLVEDNNTNNNNPWSDVARIHRFEIRDGIKTADRKEFLAIPSNGFAPPPLGKTGNLKTKMNQWKKGNGNYDVGDVVIDYVEKIDSKAPQAMECDTTRSGIDISEQRVPSDKNKYKSFVACVNSKKNSVRVYIRGNALARINLRKTNDYTDGLSSYFPVVSTQVKGRSFLFSK</sequence>
<reference evidence="2" key="1">
    <citation type="submission" date="2020-10" db="EMBL/GenBank/DDBJ databases">
        <authorList>
            <person name="Castelo-Branco R."/>
            <person name="Eusebio N."/>
            <person name="Adriana R."/>
            <person name="Vieira A."/>
            <person name="Brugerolle De Fraissinette N."/>
            <person name="Rezende De Castro R."/>
            <person name="Schneider M.P."/>
            <person name="Vasconcelos V."/>
            <person name="Leao P.N."/>
        </authorList>
    </citation>
    <scope>NUCLEOTIDE SEQUENCE</scope>
    <source>
        <strain evidence="2">LEGE 07157</strain>
    </source>
</reference>
<keyword evidence="1" id="KW-0472">Membrane</keyword>
<dbReference type="InterPro" id="IPR045584">
    <property type="entry name" value="Pilin-like"/>
</dbReference>
<dbReference type="NCBIfam" id="NF038304">
    <property type="entry name" value="EPS_HpsC"/>
    <property type="match status" value="1"/>
</dbReference>
<feature type="transmembrane region" description="Helical" evidence="1">
    <location>
        <begin position="25"/>
        <end position="49"/>
    </location>
</feature>
<dbReference type="Proteomes" id="UP000654482">
    <property type="component" value="Unassembled WGS sequence"/>
</dbReference>
<dbReference type="NCBIfam" id="TIGR02532">
    <property type="entry name" value="IV_pilin_GFxxxE"/>
    <property type="match status" value="1"/>
</dbReference>
<gene>
    <name evidence="2" type="ORF">IQ249_01040</name>
</gene>
<keyword evidence="1" id="KW-0812">Transmembrane</keyword>
<keyword evidence="3" id="KW-1185">Reference proteome</keyword>
<dbReference type="RefSeq" id="WP_194027544.1">
    <property type="nucleotide sequence ID" value="NZ_JADEWZ010000001.1"/>
</dbReference>
<organism evidence="2 3">
    <name type="scientific">Lusitaniella coriacea LEGE 07157</name>
    <dbReference type="NCBI Taxonomy" id="945747"/>
    <lineage>
        <taxon>Bacteria</taxon>
        <taxon>Bacillati</taxon>
        <taxon>Cyanobacteriota</taxon>
        <taxon>Cyanophyceae</taxon>
        <taxon>Spirulinales</taxon>
        <taxon>Lusitaniellaceae</taxon>
        <taxon>Lusitaniella</taxon>
    </lineage>
</organism>
<proteinExistence type="predicted"/>
<dbReference type="InterPro" id="IPR012902">
    <property type="entry name" value="N_methyl_site"/>
</dbReference>
<keyword evidence="1" id="KW-1133">Transmembrane helix</keyword>
<protein>
    <submittedName>
        <fullName evidence="2">Prepilin-type N-terminal cleavage/methylation domain-containing protein</fullName>
    </submittedName>
</protein>
<evidence type="ECO:0000313" key="2">
    <source>
        <dbReference type="EMBL" id="MBE9114470.1"/>
    </source>
</evidence>
<dbReference type="AlphaFoldDB" id="A0A8J7DUU0"/>
<dbReference type="EMBL" id="JADEWZ010000001">
    <property type="protein sequence ID" value="MBE9114470.1"/>
    <property type="molecule type" value="Genomic_DNA"/>
</dbReference>
<name>A0A8J7DUU0_9CYAN</name>
<evidence type="ECO:0000313" key="3">
    <source>
        <dbReference type="Proteomes" id="UP000654482"/>
    </source>
</evidence>